<reference evidence="2 3" key="1">
    <citation type="submission" date="2015-11" db="EMBL/GenBank/DDBJ databases">
        <title>Butyribacter intestini gen. nov., sp. nov., a butyric acid-producing bacterium of the family Lachnospiraceae isolated from the human faeces.</title>
        <authorList>
            <person name="Zou Y."/>
            <person name="Xue W."/>
            <person name="Luo G."/>
            <person name="Lv M."/>
        </authorList>
    </citation>
    <scope>NUCLEOTIDE SEQUENCE [LARGE SCALE GENOMIC DNA]</scope>
    <source>
        <strain evidence="2 3">ACET-33324</strain>
    </source>
</reference>
<gene>
    <name evidence="2" type="ORF">ASU35_18205</name>
</gene>
<organism evidence="2 3">
    <name type="scientific">Acetivibrio ethanolgignens</name>
    <dbReference type="NCBI Taxonomy" id="290052"/>
    <lineage>
        <taxon>Bacteria</taxon>
        <taxon>Bacillati</taxon>
        <taxon>Bacillota</taxon>
        <taxon>Clostridia</taxon>
        <taxon>Eubacteriales</taxon>
        <taxon>Oscillospiraceae</taxon>
        <taxon>Acetivibrio</taxon>
    </lineage>
</organism>
<comment type="caution">
    <text evidence="2">The sequence shown here is derived from an EMBL/GenBank/DDBJ whole genome shotgun (WGS) entry which is preliminary data.</text>
</comment>
<dbReference type="EMBL" id="LNAM01000134">
    <property type="protein sequence ID" value="KSV59458.1"/>
    <property type="molecule type" value="Genomic_DNA"/>
</dbReference>
<evidence type="ECO:0000313" key="3">
    <source>
        <dbReference type="Proteomes" id="UP000054874"/>
    </source>
</evidence>
<dbReference type="InterPro" id="IPR000182">
    <property type="entry name" value="GNAT_dom"/>
</dbReference>
<evidence type="ECO:0000313" key="2">
    <source>
        <dbReference type="EMBL" id="KSV59458.1"/>
    </source>
</evidence>
<dbReference type="GO" id="GO:0016747">
    <property type="term" value="F:acyltransferase activity, transferring groups other than amino-acyl groups"/>
    <property type="evidence" value="ECO:0007669"/>
    <property type="project" value="InterPro"/>
</dbReference>
<evidence type="ECO:0000259" key="1">
    <source>
        <dbReference type="PROSITE" id="PS51186"/>
    </source>
</evidence>
<dbReference type="AlphaFoldDB" id="A0A0V8QFX8"/>
<feature type="domain" description="N-acetyltransferase" evidence="1">
    <location>
        <begin position="2"/>
        <end position="147"/>
    </location>
</feature>
<name>A0A0V8QFX8_9FIRM</name>
<dbReference type="SUPFAM" id="SSF55729">
    <property type="entry name" value="Acyl-CoA N-acyltransferases (Nat)"/>
    <property type="match status" value="1"/>
</dbReference>
<dbReference type="Pfam" id="PF00583">
    <property type="entry name" value="Acetyltransf_1"/>
    <property type="match status" value="1"/>
</dbReference>
<dbReference type="STRING" id="290052.ASU35_18205"/>
<proteinExistence type="predicted"/>
<dbReference type="Proteomes" id="UP000054874">
    <property type="component" value="Unassembled WGS sequence"/>
</dbReference>
<keyword evidence="3" id="KW-1185">Reference proteome</keyword>
<protein>
    <submittedName>
        <fullName evidence="2">GNAT family acetyltransferase</fullName>
    </submittedName>
</protein>
<accession>A0A0V8QFX8</accession>
<dbReference type="CDD" id="cd04301">
    <property type="entry name" value="NAT_SF"/>
    <property type="match status" value="1"/>
</dbReference>
<sequence>MMNISEMNLKDIENVLELYIDYYNNREDGCWTKETARKRIHQVLSVEDSYSLIMKTDEGNAIGFVMGYFKQYDDIVGYTLEEIVISSQNQGKGFGSSLLAELEHRVKEKGASCVELQAVNDELHERYYGKAGYINAKNFVMKVKWFD</sequence>
<dbReference type="PROSITE" id="PS51186">
    <property type="entry name" value="GNAT"/>
    <property type="match status" value="1"/>
</dbReference>
<keyword evidence="2" id="KW-0808">Transferase</keyword>
<dbReference type="InterPro" id="IPR016181">
    <property type="entry name" value="Acyl_CoA_acyltransferase"/>
</dbReference>
<dbReference type="Gene3D" id="3.40.630.30">
    <property type="match status" value="1"/>
</dbReference>